<dbReference type="OrthoDB" id="9773538at2"/>
<evidence type="ECO:0000313" key="18">
    <source>
        <dbReference type="EMBL" id="TNJ34750.1"/>
    </source>
</evidence>
<dbReference type="InterPro" id="IPR001567">
    <property type="entry name" value="Pept_M3A_M3B_dom"/>
</dbReference>
<keyword evidence="6 15" id="KW-0479">Metal-binding</keyword>
<dbReference type="GO" id="GO:0046872">
    <property type="term" value="F:metal ion binding"/>
    <property type="evidence" value="ECO:0007669"/>
    <property type="project" value="UniProtKB-UniRule"/>
</dbReference>
<evidence type="ECO:0000256" key="9">
    <source>
        <dbReference type="ARBA" id="ARBA00023049"/>
    </source>
</evidence>
<evidence type="ECO:0000256" key="16">
    <source>
        <dbReference type="SAM" id="SignalP"/>
    </source>
</evidence>
<dbReference type="GO" id="GO:0004180">
    <property type="term" value="F:carboxypeptidase activity"/>
    <property type="evidence" value="ECO:0007669"/>
    <property type="project" value="UniProtKB-KW"/>
</dbReference>
<dbReference type="PANTHER" id="PTHR43660:SF1">
    <property type="entry name" value="DIPEPTIDYL CARBOXYPEPTIDASE"/>
    <property type="match status" value="1"/>
</dbReference>
<feature type="chain" id="PRO_5022971624" description="Dipeptidyl carboxypeptidase" evidence="16">
    <location>
        <begin position="25"/>
        <end position="721"/>
    </location>
</feature>
<evidence type="ECO:0000256" key="8">
    <source>
        <dbReference type="ARBA" id="ARBA00022833"/>
    </source>
</evidence>
<accession>A0A5C4RUB5</accession>
<dbReference type="EC" id="3.4.15.5" evidence="12"/>
<keyword evidence="9 15" id="KW-0482">Metalloprotease</keyword>
<dbReference type="PANTHER" id="PTHR43660">
    <property type="entry name" value="DIPEPTIDYL CARBOXYPEPTIDASE"/>
    <property type="match status" value="1"/>
</dbReference>
<keyword evidence="19" id="KW-1185">Reference proteome</keyword>
<keyword evidence="5 15" id="KW-0645">Protease</keyword>
<dbReference type="EMBL" id="SMDR01000001">
    <property type="protein sequence ID" value="TNJ34750.1"/>
    <property type="molecule type" value="Genomic_DNA"/>
</dbReference>
<gene>
    <name evidence="18" type="ORF">E1B00_02925</name>
</gene>
<dbReference type="InterPro" id="IPR034005">
    <property type="entry name" value="M3A_DCP"/>
</dbReference>
<evidence type="ECO:0000256" key="12">
    <source>
        <dbReference type="ARBA" id="ARBA00066668"/>
    </source>
</evidence>
<evidence type="ECO:0000256" key="11">
    <source>
        <dbReference type="ARBA" id="ARBA00054529"/>
    </source>
</evidence>
<dbReference type="Pfam" id="PF01432">
    <property type="entry name" value="Peptidase_M3"/>
    <property type="match status" value="1"/>
</dbReference>
<evidence type="ECO:0000256" key="3">
    <source>
        <dbReference type="ARBA" id="ARBA00022490"/>
    </source>
</evidence>
<comment type="function">
    <text evidence="11">Removes dipeptides from the C-termini of N-blocked tripeptides, tetrapeptides and larger peptides.</text>
</comment>
<keyword evidence="7 15" id="KW-0378">Hydrolase</keyword>
<comment type="cofactor">
    <cofactor evidence="15">
        <name>Zn(2+)</name>
        <dbReference type="ChEBI" id="CHEBI:29105"/>
    </cofactor>
    <text evidence="15">Binds 1 zinc ion.</text>
</comment>
<protein>
    <recommendedName>
        <fullName evidence="13">Dipeptidyl carboxypeptidase</fullName>
        <ecNumber evidence="12">3.4.15.5</ecNumber>
    </recommendedName>
    <alternativeName>
        <fullName evidence="14">Peptidyl-dipeptidase Dcp</fullName>
    </alternativeName>
</protein>
<comment type="similarity">
    <text evidence="2 15">Belongs to the peptidase M3 family.</text>
</comment>
<comment type="subcellular location">
    <subcellularLocation>
        <location evidence="1">Cytoplasm</location>
    </subcellularLocation>
</comment>
<evidence type="ECO:0000256" key="13">
    <source>
        <dbReference type="ARBA" id="ARBA00070755"/>
    </source>
</evidence>
<dbReference type="FunFam" id="1.10.1370.40:FF:000001">
    <property type="entry name" value="Dipeptidyl carboxypeptidase II"/>
    <property type="match status" value="2"/>
</dbReference>
<evidence type="ECO:0000256" key="10">
    <source>
        <dbReference type="ARBA" id="ARBA00052506"/>
    </source>
</evidence>
<reference evidence="18 19" key="1">
    <citation type="submission" date="2019-03" db="EMBL/GenBank/DDBJ databases">
        <title>Arenimonas daejeonensis sp. nov., isolated from compost.</title>
        <authorList>
            <person name="Jeon C.O."/>
        </authorList>
    </citation>
    <scope>NUCLEOTIDE SEQUENCE [LARGE SCALE GENOMIC DNA]</scope>
    <source>
        <strain evidence="18 19">R29</strain>
    </source>
</reference>
<keyword evidence="4" id="KW-0121">Carboxypeptidase</keyword>
<dbReference type="Proteomes" id="UP000305760">
    <property type="component" value="Unassembled WGS sequence"/>
</dbReference>
<dbReference type="InterPro" id="IPR045090">
    <property type="entry name" value="Pept_M3A_M3B"/>
</dbReference>
<proteinExistence type="inferred from homology"/>
<name>A0A5C4RUB5_9GAMM</name>
<dbReference type="GO" id="GO:0004222">
    <property type="term" value="F:metalloendopeptidase activity"/>
    <property type="evidence" value="ECO:0007669"/>
    <property type="project" value="InterPro"/>
</dbReference>
<dbReference type="SUPFAM" id="SSF55486">
    <property type="entry name" value="Metalloproteases ('zincins'), catalytic domain"/>
    <property type="match status" value="1"/>
</dbReference>
<dbReference type="RefSeq" id="WP_139445447.1">
    <property type="nucleotide sequence ID" value="NZ_SMDR01000001.1"/>
</dbReference>
<evidence type="ECO:0000256" key="2">
    <source>
        <dbReference type="ARBA" id="ARBA00006040"/>
    </source>
</evidence>
<keyword evidence="16" id="KW-0732">Signal</keyword>
<evidence type="ECO:0000256" key="6">
    <source>
        <dbReference type="ARBA" id="ARBA00022723"/>
    </source>
</evidence>
<dbReference type="GO" id="GO:0006508">
    <property type="term" value="P:proteolysis"/>
    <property type="evidence" value="ECO:0007669"/>
    <property type="project" value="UniProtKB-KW"/>
</dbReference>
<comment type="catalytic activity">
    <reaction evidence="10">
        <text>Hydrolysis of unblocked, C-terminal dipeptides from oligopeptides, with broad specificity. Does not hydrolyze bonds in which P1' is Pro, or both P1 and P1' are Gly.</text>
        <dbReference type="EC" id="3.4.15.5"/>
    </reaction>
</comment>
<evidence type="ECO:0000313" key="19">
    <source>
        <dbReference type="Proteomes" id="UP000305760"/>
    </source>
</evidence>
<dbReference type="FunFam" id="3.40.390.10:FF:000009">
    <property type="entry name" value="Oligopeptidase A"/>
    <property type="match status" value="1"/>
</dbReference>
<organism evidence="18 19">
    <name type="scientific">Arenimonas terrae</name>
    <dbReference type="NCBI Taxonomy" id="2546226"/>
    <lineage>
        <taxon>Bacteria</taxon>
        <taxon>Pseudomonadati</taxon>
        <taxon>Pseudomonadota</taxon>
        <taxon>Gammaproteobacteria</taxon>
        <taxon>Lysobacterales</taxon>
        <taxon>Lysobacteraceae</taxon>
        <taxon>Arenimonas</taxon>
    </lineage>
</organism>
<evidence type="ECO:0000256" key="14">
    <source>
        <dbReference type="ARBA" id="ARBA00075608"/>
    </source>
</evidence>
<keyword evidence="8 15" id="KW-0862">Zinc</keyword>
<evidence type="ECO:0000256" key="5">
    <source>
        <dbReference type="ARBA" id="ARBA00022670"/>
    </source>
</evidence>
<keyword evidence="3" id="KW-0963">Cytoplasm</keyword>
<evidence type="ECO:0000256" key="1">
    <source>
        <dbReference type="ARBA" id="ARBA00004496"/>
    </source>
</evidence>
<feature type="domain" description="Peptidase M3A/M3B catalytic" evidence="17">
    <location>
        <begin position="263"/>
        <end position="710"/>
    </location>
</feature>
<evidence type="ECO:0000256" key="7">
    <source>
        <dbReference type="ARBA" id="ARBA00022801"/>
    </source>
</evidence>
<sequence>MNRRKLSLALAAALSVAVPTLALAAEPAPQAATPVSQNPFFAASTLPYQAPPFDLIKDEHYAPALEKGMAEQRAEIDAIAANPEAPSFENTIVALEKTGALLNRTAAVFGNLAGAHTNPAIQKVQAEMAPKFAAHQDAILLDGKLFARIKSLYDGRDKLGLDAESLRLLERYHVDFVRAGANLSDADKEKLKAMNSELATLATTFSQNVLKEVNASGVLVDDVKRLDGLSADAITAAAEAAKAAGKDGQYLIALMNTSGQPPLTSLTDRALRKQIMEASLTRGSRGGEFDNRAIVARVAKLRAERAALLGYANHAAYILEDETAGSVGAVNKLMGDMAPAAVANARREAAEMQAIIDAEKGGFQLEAADWAFYAEKVRQQKYDFDESQLRPYFEINNVLEKGVFYAANQLYGLSFKERKDLPVYQADVRVWEVFEADGKPLGLFYGDFYARSSKRGGAWMNAYVPQNGITGTQPVVANHLNIPKPAAGQPTLLTFDEVTTMFHEFGHALHGLFSNVKYPQFSGTSVPRDFVEYPSQVNEMWATWPSILANYAKHHQTGEAIPQALLDKVLAAEQYGQGHATTEYLAAAMLDQKWHQLTANEVPTDTLAFEAASLKAIGLDYAPVPPRYRSTYFSHIMGGYSAGYYAYLWSEVLDAESVEWFKENGGLKRENGDHFRRTLLSRGGSVDAMQLFRDFRGRDPQVGPLLKRRGLEAPATTASND</sequence>
<evidence type="ECO:0000259" key="17">
    <source>
        <dbReference type="Pfam" id="PF01432"/>
    </source>
</evidence>
<comment type="caution">
    <text evidence="18">The sequence shown here is derived from an EMBL/GenBank/DDBJ whole genome shotgun (WGS) entry which is preliminary data.</text>
</comment>
<dbReference type="Gene3D" id="1.10.1370.40">
    <property type="match status" value="3"/>
</dbReference>
<dbReference type="CDD" id="cd06456">
    <property type="entry name" value="M3A_DCP"/>
    <property type="match status" value="1"/>
</dbReference>
<dbReference type="GO" id="GO:0008241">
    <property type="term" value="F:peptidyl-dipeptidase activity"/>
    <property type="evidence" value="ECO:0007669"/>
    <property type="project" value="UniProtKB-EC"/>
</dbReference>
<evidence type="ECO:0000256" key="15">
    <source>
        <dbReference type="RuleBase" id="RU003435"/>
    </source>
</evidence>
<dbReference type="GO" id="GO:0005829">
    <property type="term" value="C:cytosol"/>
    <property type="evidence" value="ECO:0007669"/>
    <property type="project" value="TreeGrafter"/>
</dbReference>
<feature type="signal peptide" evidence="16">
    <location>
        <begin position="1"/>
        <end position="24"/>
    </location>
</feature>
<dbReference type="AlphaFoldDB" id="A0A5C4RUB5"/>
<evidence type="ECO:0000256" key="4">
    <source>
        <dbReference type="ARBA" id="ARBA00022645"/>
    </source>
</evidence>